<dbReference type="InterPro" id="IPR003615">
    <property type="entry name" value="HNH_nuc"/>
</dbReference>
<dbReference type="CDD" id="cd00085">
    <property type="entry name" value="HNHc"/>
    <property type="match status" value="1"/>
</dbReference>
<evidence type="ECO:0000259" key="2">
    <source>
        <dbReference type="SMART" id="SM00507"/>
    </source>
</evidence>
<feature type="region of interest" description="Disordered" evidence="1">
    <location>
        <begin position="426"/>
        <end position="455"/>
    </location>
</feature>
<dbReference type="RefSeq" id="WP_344610253.1">
    <property type="nucleotide sequence ID" value="NZ_BAAARV010000004.1"/>
</dbReference>
<dbReference type="EMBL" id="BAAARV010000004">
    <property type="protein sequence ID" value="GAA2326865.1"/>
    <property type="molecule type" value="Genomic_DNA"/>
</dbReference>
<gene>
    <name evidence="3" type="ORF">GCM10010170_002060</name>
</gene>
<accession>A0ABP5SC61</accession>
<dbReference type="Pfam" id="PF02720">
    <property type="entry name" value="DUF222"/>
    <property type="match status" value="1"/>
</dbReference>
<evidence type="ECO:0000313" key="3">
    <source>
        <dbReference type="EMBL" id="GAA2326865.1"/>
    </source>
</evidence>
<feature type="region of interest" description="Disordered" evidence="1">
    <location>
        <begin position="469"/>
        <end position="542"/>
    </location>
</feature>
<evidence type="ECO:0000256" key="1">
    <source>
        <dbReference type="SAM" id="MobiDB-lite"/>
    </source>
</evidence>
<dbReference type="Proteomes" id="UP001501444">
    <property type="component" value="Unassembled WGS sequence"/>
</dbReference>
<reference evidence="4" key="1">
    <citation type="journal article" date="2019" name="Int. J. Syst. Evol. Microbiol.">
        <title>The Global Catalogue of Microorganisms (GCM) 10K type strain sequencing project: providing services to taxonomists for standard genome sequencing and annotation.</title>
        <authorList>
            <consortium name="The Broad Institute Genomics Platform"/>
            <consortium name="The Broad Institute Genome Sequencing Center for Infectious Disease"/>
            <person name="Wu L."/>
            <person name="Ma J."/>
        </authorList>
    </citation>
    <scope>NUCLEOTIDE SEQUENCE [LARGE SCALE GENOMIC DNA]</scope>
    <source>
        <strain evidence="4">JCM 3272</strain>
    </source>
</reference>
<comment type="caution">
    <text evidence="3">The sequence shown here is derived from an EMBL/GenBank/DDBJ whole genome shotgun (WGS) entry which is preliminary data.</text>
</comment>
<feature type="compositionally biased region" description="Gly residues" evidence="1">
    <location>
        <begin position="274"/>
        <end position="283"/>
    </location>
</feature>
<name>A0ABP5SC61_9ACTN</name>
<feature type="domain" description="HNH nuclease" evidence="2">
    <location>
        <begin position="343"/>
        <end position="396"/>
    </location>
</feature>
<organism evidence="3 4">
    <name type="scientific">Dactylosporangium salmoneum</name>
    <dbReference type="NCBI Taxonomy" id="53361"/>
    <lineage>
        <taxon>Bacteria</taxon>
        <taxon>Bacillati</taxon>
        <taxon>Actinomycetota</taxon>
        <taxon>Actinomycetes</taxon>
        <taxon>Micromonosporales</taxon>
        <taxon>Micromonosporaceae</taxon>
        <taxon>Dactylosporangium</taxon>
    </lineage>
</organism>
<feature type="compositionally biased region" description="Basic and acidic residues" evidence="1">
    <location>
        <begin position="530"/>
        <end position="542"/>
    </location>
</feature>
<protein>
    <recommendedName>
        <fullName evidence="2">HNH nuclease domain-containing protein</fullName>
    </recommendedName>
</protein>
<dbReference type="SMART" id="SM00507">
    <property type="entry name" value="HNHc"/>
    <property type="match status" value="1"/>
</dbReference>
<dbReference type="InterPro" id="IPR003870">
    <property type="entry name" value="DUF222"/>
</dbReference>
<sequence length="542" mass="58088">MDATGVVEPLSEALSTLATLDPDTLDDAAMRDALLELLRCQHRLDAVIGKFVGAFDDRRLSHRDGFGTTKQWLVGFGRLSGPAASGRMRATEVTRLLPELAQAFESGEVSAEHVNRMGLTAEEVGDEVMEQAEHTLVELAQNANPEHLQEACGHLRDLALADRNTPREEQYRRRGVTLTRLGDMWRLRGVLDIETGALFDSALEAFTKPPGQGDDRSPAQRRHDAAADMLNAVLRSGQAPEVAGGRPCIGLLMPVRRYLQVHDHGGVSAEMASGDGGESGRGSGSDADGGDVDGPAVMAGWGPVSDALVARLSCDATLQQLWLHPENGVPLKLGRAYRNTPAALRRALAARDPFCRWPGCRIPANWCDSHHLREWIRDHGETDVDNLVLLCRYHHVCMHERGWRMFREPRSGWIWIMRPDGRRYELGPSQPRVRAAPPGAASGKPPPGSRHANDVGSVGAAVLPSAPVVSGGRSAGTDGAAGTPGEAAASSGDSVGRRGSPPAGGSPPPTMEAGRAGPGRGSLRVRGRRERGQEDRVSRGTP</sequence>
<feature type="region of interest" description="Disordered" evidence="1">
    <location>
        <begin position="267"/>
        <end position="293"/>
    </location>
</feature>
<evidence type="ECO:0000313" key="4">
    <source>
        <dbReference type="Proteomes" id="UP001501444"/>
    </source>
</evidence>
<proteinExistence type="predicted"/>
<keyword evidence="4" id="KW-1185">Reference proteome</keyword>